<keyword evidence="2" id="KW-1185">Reference proteome</keyword>
<evidence type="ECO:0000313" key="2">
    <source>
        <dbReference type="Proteomes" id="UP001141806"/>
    </source>
</evidence>
<gene>
    <name evidence="1" type="ORF">NE237_008256</name>
</gene>
<dbReference type="Proteomes" id="UP001141806">
    <property type="component" value="Unassembled WGS sequence"/>
</dbReference>
<organism evidence="1 2">
    <name type="scientific">Protea cynaroides</name>
    <dbReference type="NCBI Taxonomy" id="273540"/>
    <lineage>
        <taxon>Eukaryota</taxon>
        <taxon>Viridiplantae</taxon>
        <taxon>Streptophyta</taxon>
        <taxon>Embryophyta</taxon>
        <taxon>Tracheophyta</taxon>
        <taxon>Spermatophyta</taxon>
        <taxon>Magnoliopsida</taxon>
        <taxon>Proteales</taxon>
        <taxon>Proteaceae</taxon>
        <taxon>Protea</taxon>
    </lineage>
</organism>
<protein>
    <submittedName>
        <fullName evidence="1">Uncharacterized protein</fullName>
    </submittedName>
</protein>
<proteinExistence type="predicted"/>
<dbReference type="EMBL" id="JAMYWD010000619">
    <property type="protein sequence ID" value="KAJ4948034.1"/>
    <property type="molecule type" value="Genomic_DNA"/>
</dbReference>
<dbReference type="AlphaFoldDB" id="A0A9Q0JTK3"/>
<evidence type="ECO:0000313" key="1">
    <source>
        <dbReference type="EMBL" id="KAJ4948034.1"/>
    </source>
</evidence>
<reference evidence="1" key="1">
    <citation type="journal article" date="2023" name="Plant J.">
        <title>The genome of the king protea, Protea cynaroides.</title>
        <authorList>
            <person name="Chang J."/>
            <person name="Duong T.A."/>
            <person name="Schoeman C."/>
            <person name="Ma X."/>
            <person name="Roodt D."/>
            <person name="Barker N."/>
            <person name="Li Z."/>
            <person name="Van de Peer Y."/>
            <person name="Mizrachi E."/>
        </authorList>
    </citation>
    <scope>NUCLEOTIDE SEQUENCE</scope>
    <source>
        <tissue evidence="1">Young leaves</tissue>
    </source>
</reference>
<sequence length="75" mass="8613">MLLPMPSEQVATVAEQQTATGEEGNQVTTVRGLRTDFPPLEQEQNHQETYQIHREAYQIQGRNQIALERKLTISY</sequence>
<comment type="caution">
    <text evidence="1">The sequence shown here is derived from an EMBL/GenBank/DDBJ whole genome shotgun (WGS) entry which is preliminary data.</text>
</comment>
<name>A0A9Q0JTK3_9MAGN</name>
<accession>A0A9Q0JTK3</accession>